<dbReference type="EMBL" id="CP036501">
    <property type="protein sequence ID" value="UZP73862.1"/>
    <property type="molecule type" value="Genomic_DNA"/>
</dbReference>
<protein>
    <submittedName>
        <fullName evidence="2">Acyl-CoA thioesterase</fullName>
    </submittedName>
</protein>
<evidence type="ECO:0000256" key="1">
    <source>
        <dbReference type="ARBA" id="ARBA00022801"/>
    </source>
</evidence>
<dbReference type="Gene3D" id="3.10.129.10">
    <property type="entry name" value="Hotdog Thioesterase"/>
    <property type="match status" value="1"/>
</dbReference>
<accession>A0ABY6Q3M6</accession>
<dbReference type="PANTHER" id="PTHR31793">
    <property type="entry name" value="4-HYDROXYBENZOYL-COA THIOESTERASE FAMILY MEMBER"/>
    <property type="match status" value="1"/>
</dbReference>
<evidence type="ECO:0000313" key="3">
    <source>
        <dbReference type="Proteomes" id="UP001317963"/>
    </source>
</evidence>
<dbReference type="Pfam" id="PF13279">
    <property type="entry name" value="4HBT_2"/>
    <property type="match status" value="1"/>
</dbReference>
<dbReference type="Proteomes" id="UP001317963">
    <property type="component" value="Chromosome"/>
</dbReference>
<keyword evidence="1" id="KW-0378">Hydrolase</keyword>
<organism evidence="2 3">
    <name type="scientific">Candidatus Paraluminiphilus aquimaris</name>
    <dbReference type="NCBI Taxonomy" id="2518994"/>
    <lineage>
        <taxon>Bacteria</taxon>
        <taxon>Pseudomonadati</taxon>
        <taxon>Pseudomonadota</taxon>
        <taxon>Gammaproteobacteria</taxon>
        <taxon>Cellvibrionales</taxon>
        <taxon>Halieaceae</taxon>
        <taxon>Candidatus Paraluminiphilus</taxon>
    </lineage>
</organism>
<keyword evidence="3" id="KW-1185">Reference proteome</keyword>
<sequence>MTWDYPTPFTHSVTVLPQHIDALDHTNNTQYVNWCNDAAWAHTTALGLGAKAYKALDRAMALTHAEYQYLQATRLGEQLEVGTWITTWERRMLMERRMQIKSLLTGETVLRARLQFVCIEISSGKPKRPPKAFIDGYTPALIG</sequence>
<evidence type="ECO:0000313" key="2">
    <source>
        <dbReference type="EMBL" id="UZP73862.1"/>
    </source>
</evidence>
<dbReference type="InterPro" id="IPR050563">
    <property type="entry name" value="4-hydroxybenzoyl-CoA_TE"/>
</dbReference>
<name>A0ABY6Q3M6_9GAMM</name>
<reference evidence="2 3" key="1">
    <citation type="submission" date="2019-02" db="EMBL/GenBank/DDBJ databases">
        <title>Halieaceae_genomes.</title>
        <authorList>
            <person name="Li S.-H."/>
        </authorList>
    </citation>
    <scope>NUCLEOTIDE SEQUENCE [LARGE SCALE GENOMIC DNA]</scope>
    <source>
        <strain evidence="2 3">JH123</strain>
    </source>
</reference>
<proteinExistence type="predicted"/>
<dbReference type="SUPFAM" id="SSF54637">
    <property type="entry name" value="Thioesterase/thiol ester dehydrase-isomerase"/>
    <property type="match status" value="1"/>
</dbReference>
<dbReference type="InterPro" id="IPR029069">
    <property type="entry name" value="HotDog_dom_sf"/>
</dbReference>
<dbReference type="PANTHER" id="PTHR31793:SF37">
    <property type="entry name" value="ACYL-COA THIOESTER HYDROLASE YBGC"/>
    <property type="match status" value="1"/>
</dbReference>
<dbReference type="CDD" id="cd00586">
    <property type="entry name" value="4HBT"/>
    <property type="match status" value="1"/>
</dbReference>
<dbReference type="RefSeq" id="WP_279242661.1">
    <property type="nucleotide sequence ID" value="NZ_CP036501.1"/>
</dbReference>
<gene>
    <name evidence="2" type="ORF">E0F26_03485</name>
</gene>